<accession>A0A8S4GBI4</accession>
<comment type="caution">
    <text evidence="3">The sequence shown here is derived from an EMBL/GenBank/DDBJ whole genome shotgun (WGS) entry which is preliminary data.</text>
</comment>
<sequence>MSGGGGGAPARYVSVSELYSADEVELLLEEIRELEPTSCRGEDLADCEIAGSGAARSPAPTERSWDSHAHYARAPPPPAARAVPLHCRLHYLLERDGLLTLLIIVLGLSCAGCVWAVAGLRGRVPGARARLLLLGGFSSALLHSTLFVMHLTHLTQVLPLRWDKLAMWTGLWSGGAQLGGALALLAALLFSDEYQRAAPQPRALLYSAVGLGMCGAGVCLFVAAGVLAACAAAARARALPTAAYRAVPPPPAHDDRL</sequence>
<feature type="transmembrane region" description="Helical" evidence="2">
    <location>
        <begin position="98"/>
        <end position="119"/>
    </location>
</feature>
<reference evidence="3" key="1">
    <citation type="submission" date="2020-11" db="EMBL/GenBank/DDBJ databases">
        <authorList>
            <person name="Whiteford S."/>
        </authorList>
    </citation>
    <scope>NUCLEOTIDE SEQUENCE</scope>
</reference>
<evidence type="ECO:0000256" key="2">
    <source>
        <dbReference type="SAM" id="Phobius"/>
    </source>
</evidence>
<feature type="region of interest" description="Disordered" evidence="1">
    <location>
        <begin position="52"/>
        <end position="71"/>
    </location>
</feature>
<keyword evidence="2" id="KW-0472">Membrane</keyword>
<proteinExistence type="predicted"/>
<keyword evidence="2" id="KW-1133">Transmembrane helix</keyword>
<dbReference type="EMBL" id="CAJHNJ030000195">
    <property type="protein sequence ID" value="CAG9137221.1"/>
    <property type="molecule type" value="Genomic_DNA"/>
</dbReference>
<keyword evidence="2" id="KW-0812">Transmembrane</keyword>
<keyword evidence="4" id="KW-1185">Reference proteome</keyword>
<dbReference type="AlphaFoldDB" id="A0A8S4GBI4"/>
<evidence type="ECO:0000256" key="1">
    <source>
        <dbReference type="SAM" id="MobiDB-lite"/>
    </source>
</evidence>
<evidence type="ECO:0000313" key="4">
    <source>
        <dbReference type="Proteomes" id="UP000653454"/>
    </source>
</evidence>
<feature type="transmembrane region" description="Helical" evidence="2">
    <location>
        <begin position="171"/>
        <end position="191"/>
    </location>
</feature>
<feature type="transmembrane region" description="Helical" evidence="2">
    <location>
        <begin position="203"/>
        <end position="234"/>
    </location>
</feature>
<feature type="transmembrane region" description="Helical" evidence="2">
    <location>
        <begin position="131"/>
        <end position="151"/>
    </location>
</feature>
<gene>
    <name evidence="3" type="ORF">PLXY2_LOCUS15486</name>
</gene>
<evidence type="ECO:0000313" key="3">
    <source>
        <dbReference type="EMBL" id="CAG9137221.1"/>
    </source>
</evidence>
<organism evidence="3 4">
    <name type="scientific">Plutella xylostella</name>
    <name type="common">Diamondback moth</name>
    <name type="synonym">Plutella maculipennis</name>
    <dbReference type="NCBI Taxonomy" id="51655"/>
    <lineage>
        <taxon>Eukaryota</taxon>
        <taxon>Metazoa</taxon>
        <taxon>Ecdysozoa</taxon>
        <taxon>Arthropoda</taxon>
        <taxon>Hexapoda</taxon>
        <taxon>Insecta</taxon>
        <taxon>Pterygota</taxon>
        <taxon>Neoptera</taxon>
        <taxon>Endopterygota</taxon>
        <taxon>Lepidoptera</taxon>
        <taxon>Glossata</taxon>
        <taxon>Ditrysia</taxon>
        <taxon>Yponomeutoidea</taxon>
        <taxon>Plutellidae</taxon>
        <taxon>Plutella</taxon>
    </lineage>
</organism>
<dbReference type="Proteomes" id="UP000653454">
    <property type="component" value="Unassembled WGS sequence"/>
</dbReference>
<protein>
    <submittedName>
        <fullName evidence="3">(diamondback moth) hypothetical protein</fullName>
    </submittedName>
</protein>
<name>A0A8S4GBI4_PLUXY</name>